<reference evidence="3 4" key="1">
    <citation type="journal article" date="2004" name="Science">
        <title>The Ashbya gossypii genome as a tool for mapping the ancient Saccharomyces cerevisiae genome.</title>
        <authorList>
            <person name="Dietrich F.S."/>
            <person name="Voegeli S."/>
            <person name="Brachat S."/>
            <person name="Lerch A."/>
            <person name="Gates K."/>
            <person name="Steiner S."/>
            <person name="Mohr C."/>
            <person name="Pohlmann R."/>
            <person name="Luedi P."/>
            <person name="Choi S."/>
            <person name="Wing R.A."/>
            <person name="Flavier A."/>
            <person name="Gaffney T.D."/>
            <person name="Philippsen P."/>
        </authorList>
    </citation>
    <scope>NUCLEOTIDE SEQUENCE [LARGE SCALE GENOMIC DNA]</scope>
    <source>
        <strain evidence="4">ATCC 10895 / CBS 109.51 / FGSC 9923 / NRRL Y-1056</strain>
    </source>
</reference>
<dbReference type="InterPro" id="IPR002836">
    <property type="entry name" value="PDCD5-like"/>
</dbReference>
<dbReference type="AlphaFoldDB" id="Q750N0"/>
<dbReference type="KEGG" id="ago:AGOS_AGL074W"/>
<dbReference type="Gene3D" id="1.10.8.140">
    <property type="entry name" value="PDCD5-like"/>
    <property type="match status" value="1"/>
</dbReference>
<organism evidence="3 4">
    <name type="scientific">Eremothecium gossypii (strain ATCC 10895 / CBS 109.51 / FGSC 9923 / NRRL Y-1056)</name>
    <name type="common">Yeast</name>
    <name type="synonym">Ashbya gossypii</name>
    <dbReference type="NCBI Taxonomy" id="284811"/>
    <lineage>
        <taxon>Eukaryota</taxon>
        <taxon>Fungi</taxon>
        <taxon>Dikarya</taxon>
        <taxon>Ascomycota</taxon>
        <taxon>Saccharomycotina</taxon>
        <taxon>Saccharomycetes</taxon>
        <taxon>Saccharomycetales</taxon>
        <taxon>Saccharomycetaceae</taxon>
        <taxon>Eremothecium</taxon>
    </lineage>
</organism>
<gene>
    <name evidence="3" type="ORF">AGOS_AGL074W</name>
</gene>
<proteinExistence type="inferred from homology"/>
<reference evidence="4" key="2">
    <citation type="journal article" date="2013" name="G3 (Bethesda)">
        <title>Genomes of Ashbya fungi isolated from insects reveal four mating-type loci, numerous translocations, lack of transposons, and distinct gene duplications.</title>
        <authorList>
            <person name="Dietrich F.S."/>
            <person name="Voegeli S."/>
            <person name="Kuo S."/>
            <person name="Philippsen P."/>
        </authorList>
    </citation>
    <scope>GENOME REANNOTATION</scope>
    <source>
        <strain evidence="4">ATCC 10895 / CBS 109.51 / FGSC 9923 / NRRL Y-1056</strain>
    </source>
</reference>
<accession>Q750N0</accession>
<protein>
    <submittedName>
        <fullName evidence="3">AGL074Wp</fullName>
    </submittedName>
</protein>
<evidence type="ECO:0000313" key="4">
    <source>
        <dbReference type="Proteomes" id="UP000000591"/>
    </source>
</evidence>
<keyword evidence="4" id="KW-1185">Reference proteome</keyword>
<name>Q750N0_EREGS</name>
<dbReference type="FunCoup" id="Q750N0">
    <property type="interactions" value="425"/>
</dbReference>
<dbReference type="HOGENOM" id="CLU_122978_0_0_1"/>
<dbReference type="STRING" id="284811.Q750N0"/>
<dbReference type="PIRSF" id="PIRSF015730">
    <property type="entry name" value="TFAR19"/>
    <property type="match status" value="1"/>
</dbReference>
<dbReference type="PANTHER" id="PTHR10840:SF0">
    <property type="entry name" value="PROGRAMMED CELL DEATH PROTEIN 5"/>
    <property type="match status" value="1"/>
</dbReference>
<comment type="similarity">
    <text evidence="1">Belongs to the PDCD5 family.</text>
</comment>
<dbReference type="InterPro" id="IPR036883">
    <property type="entry name" value="PDCD5-like_sf"/>
</dbReference>
<dbReference type="GO" id="GO:0005634">
    <property type="term" value="C:nucleus"/>
    <property type="evidence" value="ECO:0000318"/>
    <property type="project" value="GO_Central"/>
</dbReference>
<dbReference type="SUPFAM" id="SSF46950">
    <property type="entry name" value="Double-stranded DNA-binding domain"/>
    <property type="match status" value="1"/>
</dbReference>
<dbReference type="EMBL" id="AE016820">
    <property type="protein sequence ID" value="AAS54416.2"/>
    <property type="molecule type" value="Genomic_DNA"/>
</dbReference>
<dbReference type="InParanoid" id="Q750N0"/>
<feature type="compositionally biased region" description="Basic and acidic residues" evidence="2">
    <location>
        <begin position="95"/>
        <end position="107"/>
    </location>
</feature>
<dbReference type="GeneID" id="4622891"/>
<sequence>MDPELQALREARLAELKNKQGGEARAGEGVQQYMAPEALERLARVALVRPERARAAEAYVQQLAARGVLRARISEQQIVEILDGMARDEQRRTETKIIFDRRGEPDRTAGTSADSDDDFFD</sequence>
<dbReference type="PANTHER" id="PTHR10840">
    <property type="entry name" value="PROGRAMMED CELL DEATH PROTEIN 5"/>
    <property type="match status" value="1"/>
</dbReference>
<feature type="region of interest" description="Disordered" evidence="2">
    <location>
        <begin position="95"/>
        <end position="121"/>
    </location>
</feature>
<dbReference type="Pfam" id="PF01984">
    <property type="entry name" value="dsDNA_bind"/>
    <property type="match status" value="1"/>
</dbReference>
<dbReference type="RefSeq" id="NP_986592.2">
    <property type="nucleotide sequence ID" value="NM_211654.2"/>
</dbReference>
<dbReference type="Proteomes" id="UP000000591">
    <property type="component" value="Chromosome VII"/>
</dbReference>
<evidence type="ECO:0000313" key="3">
    <source>
        <dbReference type="EMBL" id="AAS54416.2"/>
    </source>
</evidence>
<dbReference type="OrthoDB" id="10252486at2759"/>
<dbReference type="eggNOG" id="KOG3431">
    <property type="taxonomic scope" value="Eukaryota"/>
</dbReference>
<dbReference type="OMA" id="HANICTY"/>
<dbReference type="GO" id="GO:0005829">
    <property type="term" value="C:cytosol"/>
    <property type="evidence" value="ECO:0000318"/>
    <property type="project" value="GO_Central"/>
</dbReference>
<evidence type="ECO:0000256" key="2">
    <source>
        <dbReference type="SAM" id="MobiDB-lite"/>
    </source>
</evidence>
<evidence type="ECO:0000256" key="1">
    <source>
        <dbReference type="ARBA" id="ARBA00010490"/>
    </source>
</evidence>
<dbReference type="GO" id="GO:0003677">
    <property type="term" value="F:DNA binding"/>
    <property type="evidence" value="ECO:0007669"/>
    <property type="project" value="InterPro"/>
</dbReference>